<sequence>MQVPDTKIRDSAHKPESTETQKFGDTTESHGAPSHYIRSGAGDKRVQDRPPNTETRETMLAALPALRRMIKSADELLEHVEHVQRPENLLMSLGVLSGSVWRETIALLDLDDGEELERPTESCQADRMSHPPITPTSTSLEDRSRPATVVEPDTIADLSKGDYHGVFGDSSNHAQNGSASDVSEPVVIRVDLEESVPAKPARLQEKPITPSQIQAAPNATDDVQIISKDHNSRLSSPQPSTANDDKTEVAQPNWLSKVVRLPGRAFGTRVMEAKHLEDIFAYYEDVPVEQIRQGLENTFTEEETVDQETGRQMMPFMVEIRSKILWEALSEVLPTDWDGRRILTAPYRAVIAYWNDLSNFSTMLQDLINEIDQWINQRESLHGDNELGEDDDVSFEWATLSAKRSDLNRLSQTRSQLETFMSFFRQMMGPSIVIREKLDKGTLQTISFDDLWQLFKVGETLIYNHEGRDTACQVYSLTGGFKDLNLTEYLGIESVLGRGQGDYPRQDDLGPKDQGVPLYPSSMVYHYCSVNQGSSGLDGVSSIVTGVSTPLIVDCFILDYNGTWIGPHQVTLEFQSFVGECAILSLDAYPLRLHESAIDMEKRLIERGKQFTSSTGHWSYDGLTLSGPDVVQGQVYVDFATGYDHIGWPKSRANFGSMGRYIVKPPKHPALKRESIVTDEAMMRRVSNQFASKMDKGLWQQVRPETSMLSDASYLLMSYVLLGYAFQMRRWYFLDIGQVIRIDKSESARASGWEDLVIPPDYRELLIALVESHASRSKGSPSKSKRSTMTNQIDLVRGKGNGLIILLHGPPGSGKTSTAETIAAYTQRPLYPITCGDIGTTVGEIEYNLQRHFDLANHWGCVLLLDEADVFLMKRDWHDITRNSLASVWLRILEYYSGILFITTNRIGVIDEAFKSRIHICLRYPALDLASTTLIWDKLLNKIERDNESKIVKITFERDSILGFAEKHFYSNIETKSTWNGRQIRNAIQSAILLGQYERLRKLRKKGITEEEAELSEKNKHREIELSKKNLIKIASAATDFEQYLVNVRGSDISLARNESVRDDGFSSKSERSQKRYKPLQVGQEERLIGTAPGLFSGNTDGRLGREPSKMRTLEADGSHYGIKHGGDLKGKKPMSYVSDSGSSDY</sequence>
<gene>
    <name evidence="4" type="ORF">NW768_010025</name>
</gene>
<dbReference type="InterPro" id="IPR056599">
    <property type="entry name" value="AAA_lid_fung"/>
</dbReference>
<dbReference type="EMBL" id="JAOQBH010000018">
    <property type="protein sequence ID" value="KAJ4123033.1"/>
    <property type="molecule type" value="Genomic_DNA"/>
</dbReference>
<feature type="region of interest" description="Disordered" evidence="2">
    <location>
        <begin position="198"/>
        <end position="218"/>
    </location>
</feature>
<dbReference type="CDD" id="cd19481">
    <property type="entry name" value="RecA-like_protease"/>
    <property type="match status" value="1"/>
</dbReference>
<feature type="compositionally biased region" description="Basic and acidic residues" evidence="2">
    <location>
        <begin position="1"/>
        <end position="19"/>
    </location>
</feature>
<evidence type="ECO:0000256" key="2">
    <source>
        <dbReference type="SAM" id="MobiDB-lite"/>
    </source>
</evidence>
<evidence type="ECO:0000313" key="5">
    <source>
        <dbReference type="Proteomes" id="UP001152024"/>
    </source>
</evidence>
<feature type="compositionally biased region" description="Polar residues" evidence="2">
    <location>
        <begin position="233"/>
        <end position="242"/>
    </location>
</feature>
<dbReference type="SMART" id="SM00382">
    <property type="entry name" value="AAA"/>
    <property type="match status" value="1"/>
</dbReference>
<feature type="region of interest" description="Disordered" evidence="2">
    <location>
        <begin position="1060"/>
        <end position="1146"/>
    </location>
</feature>
<keyword evidence="5" id="KW-1185">Reference proteome</keyword>
<dbReference type="Pfam" id="PF22942">
    <property type="entry name" value="DUF7025"/>
    <property type="match status" value="1"/>
</dbReference>
<feature type="coiled-coil region" evidence="1">
    <location>
        <begin position="357"/>
        <end position="384"/>
    </location>
</feature>
<dbReference type="SUPFAM" id="SSF52540">
    <property type="entry name" value="P-loop containing nucleoside triphosphate hydrolases"/>
    <property type="match status" value="1"/>
</dbReference>
<dbReference type="InterPro" id="IPR003959">
    <property type="entry name" value="ATPase_AAA_core"/>
</dbReference>
<dbReference type="InterPro" id="IPR054289">
    <property type="entry name" value="DUF7025"/>
</dbReference>
<evidence type="ECO:0000259" key="3">
    <source>
        <dbReference type="SMART" id="SM00382"/>
    </source>
</evidence>
<evidence type="ECO:0000256" key="1">
    <source>
        <dbReference type="SAM" id="Coils"/>
    </source>
</evidence>
<dbReference type="InterPro" id="IPR003593">
    <property type="entry name" value="AAA+_ATPase"/>
</dbReference>
<dbReference type="Gene3D" id="3.40.50.300">
    <property type="entry name" value="P-loop containing nucleotide triphosphate hydrolases"/>
    <property type="match status" value="1"/>
</dbReference>
<dbReference type="PANTHER" id="PTHR46411">
    <property type="entry name" value="FAMILY ATPASE, PUTATIVE-RELATED"/>
    <property type="match status" value="1"/>
</dbReference>
<comment type="caution">
    <text evidence="4">The sequence shown here is derived from an EMBL/GenBank/DDBJ whole genome shotgun (WGS) entry which is preliminary data.</text>
</comment>
<keyword evidence="1" id="KW-0175">Coiled coil</keyword>
<feature type="compositionally biased region" description="Basic and acidic residues" evidence="2">
    <location>
        <begin position="1060"/>
        <end position="1074"/>
    </location>
</feature>
<protein>
    <recommendedName>
        <fullName evidence="3">AAA+ ATPase domain-containing protein</fullName>
    </recommendedName>
</protein>
<feature type="region of interest" description="Disordered" evidence="2">
    <location>
        <begin position="121"/>
        <end position="147"/>
    </location>
</feature>
<feature type="region of interest" description="Disordered" evidence="2">
    <location>
        <begin position="230"/>
        <end position="249"/>
    </location>
</feature>
<feature type="domain" description="AAA+ ATPase" evidence="3">
    <location>
        <begin position="801"/>
        <end position="926"/>
    </location>
</feature>
<evidence type="ECO:0000313" key="4">
    <source>
        <dbReference type="EMBL" id="KAJ4123033.1"/>
    </source>
</evidence>
<proteinExistence type="predicted"/>
<feature type="compositionally biased region" description="Basic and acidic residues" evidence="2">
    <location>
        <begin position="1103"/>
        <end position="1118"/>
    </location>
</feature>
<dbReference type="Proteomes" id="UP001152024">
    <property type="component" value="Unassembled WGS sequence"/>
</dbReference>
<name>A0ABQ8R2A8_FUSEQ</name>
<dbReference type="InterPro" id="IPR027417">
    <property type="entry name" value="P-loop_NTPase"/>
</dbReference>
<dbReference type="Pfam" id="PF23232">
    <property type="entry name" value="AAA_lid_13"/>
    <property type="match status" value="1"/>
</dbReference>
<feature type="region of interest" description="Disordered" evidence="2">
    <location>
        <begin position="1"/>
        <end position="55"/>
    </location>
</feature>
<reference evidence="4" key="1">
    <citation type="submission" date="2022-09" db="EMBL/GenBank/DDBJ databases">
        <title>Fusarium specimens isolated from Avocado Roots.</title>
        <authorList>
            <person name="Stajich J."/>
            <person name="Roper C."/>
            <person name="Heimlech-Rivalta G."/>
        </authorList>
    </citation>
    <scope>NUCLEOTIDE SEQUENCE</scope>
    <source>
        <strain evidence="4">CF00095</strain>
    </source>
</reference>
<organism evidence="4 5">
    <name type="scientific">Fusarium equiseti</name>
    <name type="common">Fusarium scirpi</name>
    <dbReference type="NCBI Taxonomy" id="61235"/>
    <lineage>
        <taxon>Eukaryota</taxon>
        <taxon>Fungi</taxon>
        <taxon>Dikarya</taxon>
        <taxon>Ascomycota</taxon>
        <taxon>Pezizomycotina</taxon>
        <taxon>Sordariomycetes</taxon>
        <taxon>Hypocreomycetidae</taxon>
        <taxon>Hypocreales</taxon>
        <taxon>Nectriaceae</taxon>
        <taxon>Fusarium</taxon>
        <taxon>Fusarium incarnatum-equiseti species complex</taxon>
    </lineage>
</organism>
<dbReference type="PANTHER" id="PTHR46411:SF2">
    <property type="entry name" value="AAA+ ATPASE DOMAIN-CONTAINING PROTEIN"/>
    <property type="match status" value="1"/>
</dbReference>
<accession>A0ABQ8R2A8</accession>
<dbReference type="Pfam" id="PF00004">
    <property type="entry name" value="AAA"/>
    <property type="match status" value="1"/>
</dbReference>